<dbReference type="OrthoDB" id="401169at2"/>
<evidence type="ECO:0000313" key="1">
    <source>
        <dbReference type="EMBL" id="AFN65043.1"/>
    </source>
</evidence>
<evidence type="ECO:0000313" key="2">
    <source>
        <dbReference type="Proteomes" id="UP000009005"/>
    </source>
</evidence>
<dbReference type="AlphaFoldDB" id="I6Z639"/>
<name>I6Z639_MYCWM</name>
<sequence>MIWKKLFLELTALGGFSGGIGSWFSHSGGGIQEGTSDESIFFGANTGIKKKEPRSKEVKQKTKSLDKTSLRSWRWKSEGVGEEFLFVEGWDKAGAHKLISSETHSQAIRDLYGGLEISPSMGWFGPRKVTQELEEIEQVKETHKNLSYWPRIKDSGGYIDQRDLDGLQEFWERRGKELEEDIFGLYHGWDWWADKFGKKKDRELVDLEFDLSKIKDMLGKTEDQLRDQKWSYGKIFQNPKLAVVRLIGDVEGTAFNYLKKVAWPEASSVKQLKEKNIAKVALGLIAGTEYGFDCSSSETDIKSKFFKECDDGSRLEGAKVKRVMKAAVTHIGRYVSKAKTEQITQKWRWHEQISANAGEWKKMNTMDSVESSALIEEKCELQAAWYEYLTDSGREIRREVCDLIIRPWFGDVVPDKRLCLMEITDHKYYLRLQTYLKVVDIPAWMNKNTFWTKCSNYGI</sequence>
<gene>
    <name evidence="1" type="ordered locus">WEN_01220</name>
</gene>
<dbReference type="PATRIC" id="fig|1197325.3.peg.264"/>
<dbReference type="STRING" id="1197325.WEN_01220"/>
<accession>I6Z639</accession>
<dbReference type="EMBL" id="CP003703">
    <property type="protein sequence ID" value="AFN65043.1"/>
    <property type="molecule type" value="Genomic_DNA"/>
</dbReference>
<organism evidence="1 2">
    <name type="scientific">Mycoplasma wenyonii (strain Massachusetts)</name>
    <name type="common">Eperythrozoon wenyonii</name>
    <dbReference type="NCBI Taxonomy" id="1197325"/>
    <lineage>
        <taxon>Bacteria</taxon>
        <taxon>Bacillati</taxon>
        <taxon>Mycoplasmatota</taxon>
        <taxon>Mollicutes</taxon>
        <taxon>Mycoplasmataceae</taxon>
        <taxon>Mycoplasma</taxon>
    </lineage>
</organism>
<keyword evidence="2" id="KW-1185">Reference proteome</keyword>
<proteinExistence type="predicted"/>
<dbReference type="KEGG" id="mwe:WEN_01220"/>
<dbReference type="HOGENOM" id="CLU_053830_0_0_14"/>
<reference evidence="1 2" key="1">
    <citation type="journal article" date="2012" name="J. Bacteriol.">
        <title>Complete genome sequence of Mycoplasma wenyonii strain Massachusetts.</title>
        <authorList>
            <person name="Dos Santos A.P."/>
            <person name="Guimaraes A.M."/>
            <person name="do Nascimento N.C."/>
            <person name="Sanmiguel P.J."/>
            <person name="Messick J.B."/>
        </authorList>
    </citation>
    <scope>NUCLEOTIDE SEQUENCE [LARGE SCALE GENOMIC DNA]</scope>
    <source>
        <strain evidence="1 2">Massachusetts</strain>
    </source>
</reference>
<dbReference type="RefSeq" id="WP_014849753.1">
    <property type="nucleotide sequence ID" value="NC_018149.1"/>
</dbReference>
<protein>
    <submittedName>
        <fullName evidence="1">Uncharacterized protein</fullName>
    </submittedName>
</protein>
<dbReference type="Proteomes" id="UP000009005">
    <property type="component" value="Chromosome"/>
</dbReference>